<comment type="caution">
    <text evidence="2">The sequence shown here is derived from an EMBL/GenBank/DDBJ whole genome shotgun (WGS) entry which is preliminary data.</text>
</comment>
<proteinExistence type="predicted"/>
<dbReference type="AlphaFoldDB" id="A0A9W6D205"/>
<accession>A0A9W6D205</accession>
<keyword evidence="3" id="KW-1185">Reference proteome</keyword>
<evidence type="ECO:0000256" key="1">
    <source>
        <dbReference type="SAM" id="MobiDB-lite"/>
    </source>
</evidence>
<name>A0A9W6D205_9BACT</name>
<protein>
    <submittedName>
        <fullName evidence="2">Uncharacterized protein</fullName>
    </submittedName>
</protein>
<dbReference type="Proteomes" id="UP001144372">
    <property type="component" value="Unassembled WGS sequence"/>
</dbReference>
<organism evidence="2 3">
    <name type="scientific">Desulforhabdus amnigena</name>
    <dbReference type="NCBI Taxonomy" id="40218"/>
    <lineage>
        <taxon>Bacteria</taxon>
        <taxon>Pseudomonadati</taxon>
        <taxon>Thermodesulfobacteriota</taxon>
        <taxon>Syntrophobacteria</taxon>
        <taxon>Syntrophobacterales</taxon>
        <taxon>Syntrophobacteraceae</taxon>
        <taxon>Desulforhabdus</taxon>
    </lineage>
</organism>
<dbReference type="EMBL" id="BSDR01000001">
    <property type="protein sequence ID" value="GLI33504.1"/>
    <property type="molecule type" value="Genomic_DNA"/>
</dbReference>
<evidence type="ECO:0000313" key="2">
    <source>
        <dbReference type="EMBL" id="GLI33504.1"/>
    </source>
</evidence>
<dbReference type="RefSeq" id="WP_281792527.1">
    <property type="nucleotide sequence ID" value="NZ_BSDR01000001.1"/>
</dbReference>
<feature type="region of interest" description="Disordered" evidence="1">
    <location>
        <begin position="27"/>
        <end position="51"/>
    </location>
</feature>
<evidence type="ECO:0000313" key="3">
    <source>
        <dbReference type="Proteomes" id="UP001144372"/>
    </source>
</evidence>
<gene>
    <name evidence="2" type="ORF">DAMNIGENAA_09370</name>
</gene>
<reference evidence="2" key="1">
    <citation type="submission" date="2022-12" db="EMBL/GenBank/DDBJ databases">
        <title>Reference genome sequencing for broad-spectrum identification of bacterial and archaeal isolates by mass spectrometry.</title>
        <authorList>
            <person name="Sekiguchi Y."/>
            <person name="Tourlousse D.M."/>
        </authorList>
    </citation>
    <scope>NUCLEOTIDE SEQUENCE</scope>
    <source>
        <strain evidence="2">ASRB1</strain>
    </source>
</reference>
<sequence>MIGEATLAMLYVPLFFYLFDKLNERSESKKKPPTHVENLLTAASSIHLEGE</sequence>